<dbReference type="Proteomes" id="UP000659767">
    <property type="component" value="Unassembled WGS sequence"/>
</dbReference>
<feature type="region of interest" description="Disordered" evidence="1">
    <location>
        <begin position="96"/>
        <end position="129"/>
    </location>
</feature>
<feature type="compositionally biased region" description="Low complexity" evidence="1">
    <location>
        <begin position="120"/>
        <end position="129"/>
    </location>
</feature>
<sequence length="129" mass="14024">MITTHGGRFRARPPSGVAAMDELRPPHRGGPPWLSGARSRTAAGLPWVSTVVLLVFVMVGTGFAEEGQGRRPLDPAVRLLLFVAVGVLLLRRRRPWSPWPRPARRPSSASRRAIRTVRCSSPSAASARS</sequence>
<keyword evidence="2" id="KW-0812">Transmembrane</keyword>
<evidence type="ECO:0000256" key="2">
    <source>
        <dbReference type="SAM" id="Phobius"/>
    </source>
</evidence>
<protein>
    <submittedName>
        <fullName evidence="3">Uncharacterized protein</fullName>
    </submittedName>
</protein>
<keyword evidence="2" id="KW-0472">Membrane</keyword>
<proteinExistence type="predicted"/>
<keyword evidence="4" id="KW-1185">Reference proteome</keyword>
<dbReference type="EMBL" id="BMSZ01000010">
    <property type="protein sequence ID" value="GGS60090.1"/>
    <property type="molecule type" value="Genomic_DNA"/>
</dbReference>
<comment type="caution">
    <text evidence="3">The sequence shown here is derived from an EMBL/GenBank/DDBJ whole genome shotgun (WGS) entry which is preliminary data.</text>
</comment>
<feature type="transmembrane region" description="Helical" evidence="2">
    <location>
        <begin position="44"/>
        <end position="63"/>
    </location>
</feature>
<evidence type="ECO:0000313" key="4">
    <source>
        <dbReference type="Proteomes" id="UP000659767"/>
    </source>
</evidence>
<feature type="transmembrane region" description="Helical" evidence="2">
    <location>
        <begin position="75"/>
        <end position="91"/>
    </location>
</feature>
<feature type="region of interest" description="Disordered" evidence="1">
    <location>
        <begin position="1"/>
        <end position="36"/>
    </location>
</feature>
<name>A0ABQ2TD24_STRBA</name>
<reference evidence="4" key="1">
    <citation type="journal article" date="2019" name="Int. J. Syst. Evol. Microbiol.">
        <title>The Global Catalogue of Microorganisms (GCM) 10K type strain sequencing project: providing services to taxonomists for standard genome sequencing and annotation.</title>
        <authorList>
            <consortium name="The Broad Institute Genomics Platform"/>
            <consortium name="The Broad Institute Genome Sequencing Center for Infectious Disease"/>
            <person name="Wu L."/>
            <person name="Ma J."/>
        </authorList>
    </citation>
    <scope>NUCLEOTIDE SEQUENCE [LARGE SCALE GENOMIC DNA]</scope>
    <source>
        <strain evidence="4">JCM 4350</strain>
    </source>
</reference>
<evidence type="ECO:0000313" key="3">
    <source>
        <dbReference type="EMBL" id="GGS60090.1"/>
    </source>
</evidence>
<accession>A0ABQ2TD24</accession>
<organism evidence="3 4">
    <name type="scientific">Streptomyces badius</name>
    <dbReference type="NCBI Taxonomy" id="1941"/>
    <lineage>
        <taxon>Bacteria</taxon>
        <taxon>Bacillati</taxon>
        <taxon>Actinomycetota</taxon>
        <taxon>Actinomycetes</taxon>
        <taxon>Kitasatosporales</taxon>
        <taxon>Streptomycetaceae</taxon>
        <taxon>Streptomyces</taxon>
    </lineage>
</organism>
<keyword evidence="2" id="KW-1133">Transmembrane helix</keyword>
<gene>
    <name evidence="3" type="ORF">GCM10010253_38570</name>
</gene>
<evidence type="ECO:0000256" key="1">
    <source>
        <dbReference type="SAM" id="MobiDB-lite"/>
    </source>
</evidence>